<sequence>MWTPAHTNSATTTTIAPKTPNRRIQVLPSARATHTAPCIVYCCDFFLDCHPNVIPGTEASRACAAASAKPPRPPALKLLPLHLLGFSPTPMTDSTQLADAASPADLVRIEAQALLELAGRLDGPQLRAFDHVAGLLAEKARDGHRTVVTGVGKSGLIARKIAATLVSTGTPAQFLHPGEALHGDLGILNHGDILLALSYSGETEELLRLLPVLPRLGVTLISFCGCLTSTLATASAHTLDVSVSREACTHQLAPTASTTAMLALGDALAIDVSRRLHFKARDFAELHPGGQLGRRLATVKQLMHSGDALPQVSPTTPMTEIIHEMSAKRLGMTTVQQNGKLLGVLSDGDLRRLLERDGPGAFHKTAAEVMNPHPRLIAPEPFAVDALALMEQHKITALVVTEDGTATSPVLGVLHLHDLWEVAPQTTQAPAPKIKHIDPPGDDGRL</sequence>
<feature type="domain" description="CBS" evidence="6">
    <location>
        <begin position="370"/>
        <end position="429"/>
    </location>
</feature>
<dbReference type="EMBL" id="JACHIO010000004">
    <property type="protein sequence ID" value="MBB5062737.1"/>
    <property type="molecule type" value="Genomic_DNA"/>
</dbReference>
<dbReference type="CDD" id="cd04604">
    <property type="entry name" value="CBS_pair_SIS_assoc"/>
    <property type="match status" value="1"/>
</dbReference>
<dbReference type="Proteomes" id="UP000584867">
    <property type="component" value="Unassembled WGS sequence"/>
</dbReference>
<keyword evidence="8" id="KW-0413">Isomerase</keyword>
<dbReference type="PANTHER" id="PTHR42745">
    <property type="match status" value="1"/>
</dbReference>
<feature type="compositionally biased region" description="Basic and acidic residues" evidence="5">
    <location>
        <begin position="435"/>
        <end position="446"/>
    </location>
</feature>
<feature type="domain" description="CBS" evidence="6">
    <location>
        <begin position="303"/>
        <end position="365"/>
    </location>
</feature>
<dbReference type="InterPro" id="IPR046342">
    <property type="entry name" value="CBS_dom_sf"/>
</dbReference>
<evidence type="ECO:0000256" key="2">
    <source>
        <dbReference type="ARBA" id="ARBA00022737"/>
    </source>
</evidence>
<gene>
    <name evidence="8" type="ORF">HDF15_001074</name>
</gene>
<dbReference type="PANTHER" id="PTHR42745:SF1">
    <property type="entry name" value="ARABINOSE 5-PHOSPHATE ISOMERASE KDSD"/>
    <property type="match status" value="1"/>
</dbReference>
<organism evidence="8 9">
    <name type="scientific">Granulicella mallensis</name>
    <dbReference type="NCBI Taxonomy" id="940614"/>
    <lineage>
        <taxon>Bacteria</taxon>
        <taxon>Pseudomonadati</taxon>
        <taxon>Acidobacteriota</taxon>
        <taxon>Terriglobia</taxon>
        <taxon>Terriglobales</taxon>
        <taxon>Acidobacteriaceae</taxon>
        <taxon>Granulicella</taxon>
    </lineage>
</organism>
<name>A0A7W7ZMR0_9BACT</name>
<comment type="caution">
    <text evidence="8">The sequence shown here is derived from an EMBL/GenBank/DDBJ whole genome shotgun (WGS) entry which is preliminary data.</text>
</comment>
<comment type="similarity">
    <text evidence="1">Belongs to the SIS family. GutQ/KpsF subfamily.</text>
</comment>
<dbReference type="InterPro" id="IPR000644">
    <property type="entry name" value="CBS_dom"/>
</dbReference>
<dbReference type="Gene3D" id="3.10.580.10">
    <property type="entry name" value="CBS-domain"/>
    <property type="match status" value="1"/>
</dbReference>
<dbReference type="InterPro" id="IPR001347">
    <property type="entry name" value="SIS_dom"/>
</dbReference>
<dbReference type="PROSITE" id="PS51371">
    <property type="entry name" value="CBS"/>
    <property type="match status" value="2"/>
</dbReference>
<evidence type="ECO:0000313" key="8">
    <source>
        <dbReference type="EMBL" id="MBB5062737.1"/>
    </source>
</evidence>
<dbReference type="Pfam" id="PF00571">
    <property type="entry name" value="CBS"/>
    <property type="match status" value="2"/>
</dbReference>
<dbReference type="PROSITE" id="PS51464">
    <property type="entry name" value="SIS"/>
    <property type="match status" value="1"/>
</dbReference>
<evidence type="ECO:0000259" key="7">
    <source>
        <dbReference type="PROSITE" id="PS51464"/>
    </source>
</evidence>
<evidence type="ECO:0000256" key="5">
    <source>
        <dbReference type="SAM" id="MobiDB-lite"/>
    </source>
</evidence>
<dbReference type="InterPro" id="IPR050986">
    <property type="entry name" value="GutQ/KpsF_isomerases"/>
</dbReference>
<dbReference type="GO" id="GO:1901135">
    <property type="term" value="P:carbohydrate derivative metabolic process"/>
    <property type="evidence" value="ECO:0007669"/>
    <property type="project" value="InterPro"/>
</dbReference>
<dbReference type="GO" id="GO:0005975">
    <property type="term" value="P:carbohydrate metabolic process"/>
    <property type="evidence" value="ECO:0007669"/>
    <property type="project" value="InterPro"/>
</dbReference>
<dbReference type="SUPFAM" id="SSF53697">
    <property type="entry name" value="SIS domain"/>
    <property type="match status" value="1"/>
</dbReference>
<dbReference type="AlphaFoldDB" id="A0A7W7ZMR0"/>
<evidence type="ECO:0000259" key="6">
    <source>
        <dbReference type="PROSITE" id="PS51371"/>
    </source>
</evidence>
<evidence type="ECO:0000313" key="9">
    <source>
        <dbReference type="Proteomes" id="UP000584867"/>
    </source>
</evidence>
<dbReference type="RefSeq" id="WP_260330854.1">
    <property type="nucleotide sequence ID" value="NZ_JACHIO010000004.1"/>
</dbReference>
<evidence type="ECO:0000256" key="3">
    <source>
        <dbReference type="ARBA" id="ARBA00023122"/>
    </source>
</evidence>
<accession>A0A7W7ZMR0</accession>
<dbReference type="EC" id="5.3.1.13" evidence="8"/>
<keyword evidence="3 4" id="KW-0129">CBS domain</keyword>
<dbReference type="CDD" id="cd05014">
    <property type="entry name" value="SIS_Kpsf"/>
    <property type="match status" value="1"/>
</dbReference>
<dbReference type="Gene3D" id="3.40.50.10490">
    <property type="entry name" value="Glucose-6-phosphate isomerase like protein, domain 1"/>
    <property type="match status" value="1"/>
</dbReference>
<reference evidence="8 9" key="1">
    <citation type="submission" date="2020-08" db="EMBL/GenBank/DDBJ databases">
        <title>Genomic Encyclopedia of Type Strains, Phase IV (KMG-V): Genome sequencing to study the core and pangenomes of soil and plant-associated prokaryotes.</title>
        <authorList>
            <person name="Whitman W."/>
        </authorList>
    </citation>
    <scope>NUCLEOTIDE SEQUENCE [LARGE SCALE GENOMIC DNA]</scope>
    <source>
        <strain evidence="8 9">X5P3</strain>
    </source>
</reference>
<dbReference type="Pfam" id="PF01380">
    <property type="entry name" value="SIS"/>
    <property type="match status" value="1"/>
</dbReference>
<keyword evidence="2" id="KW-0677">Repeat</keyword>
<feature type="domain" description="SIS" evidence="7">
    <location>
        <begin position="136"/>
        <end position="278"/>
    </location>
</feature>
<dbReference type="InterPro" id="IPR004800">
    <property type="entry name" value="KdsD/KpsF-type"/>
</dbReference>
<dbReference type="SUPFAM" id="SSF54631">
    <property type="entry name" value="CBS-domain pair"/>
    <property type="match status" value="1"/>
</dbReference>
<evidence type="ECO:0000256" key="1">
    <source>
        <dbReference type="ARBA" id="ARBA00008165"/>
    </source>
</evidence>
<evidence type="ECO:0000256" key="4">
    <source>
        <dbReference type="PROSITE-ProRule" id="PRU00703"/>
    </source>
</evidence>
<dbReference type="GO" id="GO:0019146">
    <property type="term" value="F:arabinose-5-phosphate isomerase activity"/>
    <property type="evidence" value="ECO:0007669"/>
    <property type="project" value="UniProtKB-EC"/>
</dbReference>
<dbReference type="InterPro" id="IPR035474">
    <property type="entry name" value="SIS_Kpsf"/>
</dbReference>
<proteinExistence type="inferred from homology"/>
<protein>
    <submittedName>
        <fullName evidence="8">Arabinose-5-phosphate isomerase</fullName>
        <ecNumber evidence="8">5.3.1.13</ecNumber>
    </submittedName>
</protein>
<dbReference type="NCBIfam" id="TIGR00393">
    <property type="entry name" value="kpsF"/>
    <property type="match status" value="1"/>
</dbReference>
<feature type="region of interest" description="Disordered" evidence="5">
    <location>
        <begin position="425"/>
        <end position="446"/>
    </location>
</feature>
<dbReference type="GO" id="GO:0097367">
    <property type="term" value="F:carbohydrate derivative binding"/>
    <property type="evidence" value="ECO:0007669"/>
    <property type="project" value="InterPro"/>
</dbReference>
<dbReference type="InterPro" id="IPR046348">
    <property type="entry name" value="SIS_dom_sf"/>
</dbReference>